<sequence length="1587" mass="178671">MAFQGFGKNSGPSAAPTSQNPFPHFPRPPSPTPPFSASPLQRSPRELEAPERIYSPPSPFQSSRFVMGPAYPSSAVLRPIESSPKAGDTGQKSFYSGYDAQTHQRPSAVTSFLDSKNSGAYFPAKITSLQDLKRTRPPQLLSTDEDGVRNTRRGSTRPSDSLFNDHRQAVPQKPQPPSFFPENYHSVDNFGPFVETQRTSVSSPVWGNQAKLPSNFSNSWTRQDQPAVLPYDSRKKFATKNVDAQAPKRTRSPPIPSADEVSQENSHFSRNDSKRPSPSPPRLGTRSNNPSKAPDSETPHMPLPSARSIDDKTASTKPTNFPVPKRTRSPPLPSTDQVFHGNSSAQDDIEREMKAKAKRLARFKVELSQPVESTSGIGNQKFFVNKHDQPLTERRKTLGEHSTDMASDGNVLPDYEGPESSTIIIGLCPDMCPESERAERERKGDLDQYERLYGDRNQTSKSLAVKKYTRTAEREADLIRPMPILQMTIDYLLYLLDHPYDDKFLGLYNFLWDRMRAIRMDLRMQHIFNLDAITMLEQMIRLHIIAMHELCEYTKGEGFSEGFDAHLNIEQMNKTSVELFQLYDDHRKKGMQVPTEKEFRGYYALLKLDKHPGYKVEPAELSLDLSKMTPEIRQTPEILFARDVARACRTGNFIAFFRLARKASYLQACLMHAHFAKLRTQALASLHCGVQNNQGIPVTHVAKWLAMEEDNIENLLEYHGFVIKEFEEPYMVKEGLFLNSDNDYPVKCSKLVHMKKSQRIVEDVSSPHTIVSLPAEEEKEVQLVKVYEKESKPVQFIGTESRAQVIDEEMDDYEAVPSPKDGTQVKPMVKPLVIGQQSEDVFRIDTISPLARDFSLAHNSPKSQQARVGSTGKPNFDPVFRNSLERKTHSDTKAVPLEIMSERVGQEKIASFEFDSAMENSVPQKVFIEDLEDEERADDQDVETEEVEPSYHDEEAAEAKLKLIFRLWKRRSSKKRELREQRQLSAMAALNSLSMGPPIRQNIDQPSTSGVFNINRVMHERHERHERSWSRLNVSDVIAATLNGRNPAAKCFCWKIILCSQTDNPDGDRLQQSSQVAHFTAGSWLHSKLIPTSKGDDDVIISSPGLSIWKKWVPSQSGGDTTCCLSIVRDAKLDDTNEILLGANAVLFLVSGSISLEIQKFRLHNLLMSLPSGSQLPLLIVIDSYEENSDFSSIMAERLGLHGIDNSRVNKISVVFIAKNQQLEEFDGFFSDQQLRGGLQWLASQSPLQPIVSCVNTRELTLTHLNSSLKVLDEMSDYEVGPDHCISAFNEALHRTVGKVAAAADANPASWPCSEIALLEKTSKEYEAVKLYLPDIGWSSSARIELLICALRDCRLPSFHDDISWLYKGSNLGEDIEKQKQKLEDCLIRYLTQLSKMMGLSLATNEARVMLQKGARLELHNSTYYIIPKWVMIFQRVFNWRLMSLSNGAFSSAYILEQLDTDISKTGLDMSGIQRVVSSSYYLTHPSLDEMVEVSYGSLASSMGHTEDKAFQPPSAMVSNVSTIQATNAAQNGNLPETNNDNCIEHGSTETSSRLVVATREADKLSKLLEQCNMLQDRIDNKLSIYF</sequence>
<protein>
    <submittedName>
        <fullName evidence="1">SAC3 family protein B</fullName>
    </submittedName>
</protein>
<reference evidence="1 2" key="1">
    <citation type="journal article" date="2022" name="Plant J.">
        <title>Chromosome-level genome of Camellia lanceoleosa provides a valuable resource for understanding genome evolution and self-incompatibility.</title>
        <authorList>
            <person name="Gong W."/>
            <person name="Xiao S."/>
            <person name="Wang L."/>
            <person name="Liao Z."/>
            <person name="Chang Y."/>
            <person name="Mo W."/>
            <person name="Hu G."/>
            <person name="Li W."/>
            <person name="Zhao G."/>
            <person name="Zhu H."/>
            <person name="Hu X."/>
            <person name="Ji K."/>
            <person name="Xiang X."/>
            <person name="Song Q."/>
            <person name="Yuan D."/>
            <person name="Jin S."/>
            <person name="Zhang L."/>
        </authorList>
    </citation>
    <scope>NUCLEOTIDE SEQUENCE [LARGE SCALE GENOMIC DNA]</scope>
    <source>
        <strain evidence="1">SQ_2022a</strain>
    </source>
</reference>
<organism evidence="1 2">
    <name type="scientific">Camellia lanceoleosa</name>
    <dbReference type="NCBI Taxonomy" id="1840588"/>
    <lineage>
        <taxon>Eukaryota</taxon>
        <taxon>Viridiplantae</taxon>
        <taxon>Streptophyta</taxon>
        <taxon>Embryophyta</taxon>
        <taxon>Tracheophyta</taxon>
        <taxon>Spermatophyta</taxon>
        <taxon>Magnoliopsida</taxon>
        <taxon>eudicotyledons</taxon>
        <taxon>Gunneridae</taxon>
        <taxon>Pentapetalae</taxon>
        <taxon>asterids</taxon>
        <taxon>Ericales</taxon>
        <taxon>Theaceae</taxon>
        <taxon>Camellia</taxon>
    </lineage>
</organism>
<keyword evidence="2" id="KW-1185">Reference proteome</keyword>
<evidence type="ECO:0000313" key="2">
    <source>
        <dbReference type="Proteomes" id="UP001060215"/>
    </source>
</evidence>
<accession>A0ACC0GVY3</accession>
<proteinExistence type="predicted"/>
<dbReference type="Proteomes" id="UP001060215">
    <property type="component" value="Chromosome 9"/>
</dbReference>
<comment type="caution">
    <text evidence="1">The sequence shown here is derived from an EMBL/GenBank/DDBJ whole genome shotgun (WGS) entry which is preliminary data.</text>
</comment>
<gene>
    <name evidence="1" type="ORF">LOK49_LG08G03074</name>
</gene>
<dbReference type="EMBL" id="CM045766">
    <property type="protein sequence ID" value="KAI8004485.1"/>
    <property type="molecule type" value="Genomic_DNA"/>
</dbReference>
<evidence type="ECO:0000313" key="1">
    <source>
        <dbReference type="EMBL" id="KAI8004485.1"/>
    </source>
</evidence>
<name>A0ACC0GVY3_9ERIC</name>